<keyword evidence="1" id="KW-0479">Metal-binding</keyword>
<dbReference type="Proteomes" id="UP000012960">
    <property type="component" value="Unplaced"/>
</dbReference>
<evidence type="ECO:0000256" key="1">
    <source>
        <dbReference type="ARBA" id="ARBA00022723"/>
    </source>
</evidence>
<dbReference type="SUPFAM" id="SSF56300">
    <property type="entry name" value="Metallo-dependent phosphatases"/>
    <property type="match status" value="1"/>
</dbReference>
<evidence type="ECO:0000256" key="2">
    <source>
        <dbReference type="ARBA" id="ARBA00022801"/>
    </source>
</evidence>
<keyword evidence="3" id="KW-0464">Manganese</keyword>
<dbReference type="PANTHER" id="PTHR45619">
    <property type="entry name" value="SERINE/THREONINE-PROTEIN PHOSPHATASE PP2A-RELATED"/>
    <property type="match status" value="1"/>
</dbReference>
<evidence type="ECO:0000256" key="5">
    <source>
        <dbReference type="RuleBase" id="RU004273"/>
    </source>
</evidence>
<keyword evidence="8" id="KW-1185">Reference proteome</keyword>
<name>A0A804JZQ8_MUSAM</name>
<dbReference type="AlphaFoldDB" id="A0A804JZQ8"/>
<dbReference type="GO" id="GO:0004722">
    <property type="term" value="F:protein serine/threonine phosphatase activity"/>
    <property type="evidence" value="ECO:0007669"/>
    <property type="project" value="UniProtKB-EC"/>
</dbReference>
<dbReference type="InterPro" id="IPR004843">
    <property type="entry name" value="Calcineurin-like_PHP"/>
</dbReference>
<dbReference type="OrthoDB" id="1930084at2759"/>
<evidence type="ECO:0000313" key="7">
    <source>
        <dbReference type="EnsemblPlants" id="Ma07_p25380.2"/>
    </source>
</evidence>
<proteinExistence type="inferred from homology"/>
<dbReference type="PROSITE" id="PS00125">
    <property type="entry name" value="SER_THR_PHOSPHATASE"/>
    <property type="match status" value="1"/>
</dbReference>
<dbReference type="Pfam" id="PF00149">
    <property type="entry name" value="Metallophos"/>
    <property type="match status" value="1"/>
</dbReference>
<comment type="catalytic activity">
    <reaction evidence="5">
        <text>O-phospho-L-threonyl-[protein] + H2O = L-threonyl-[protein] + phosphate</text>
        <dbReference type="Rhea" id="RHEA:47004"/>
        <dbReference type="Rhea" id="RHEA-COMP:11060"/>
        <dbReference type="Rhea" id="RHEA-COMP:11605"/>
        <dbReference type="ChEBI" id="CHEBI:15377"/>
        <dbReference type="ChEBI" id="CHEBI:30013"/>
        <dbReference type="ChEBI" id="CHEBI:43474"/>
        <dbReference type="ChEBI" id="CHEBI:61977"/>
        <dbReference type="EC" id="3.1.3.16"/>
    </reaction>
</comment>
<protein>
    <recommendedName>
        <fullName evidence="5">Serine/threonine-protein phosphatase</fullName>
        <ecNumber evidence="5">3.1.3.16</ecNumber>
    </recommendedName>
</protein>
<dbReference type="InterPro" id="IPR047129">
    <property type="entry name" value="PPA2-like"/>
</dbReference>
<sequence length="268" mass="30790">MPSYADLDRQIEQLRECKFLPEAEVKVLCDQARAILVEEWNVQPVRCPVTVCGDIHGQFYDLVELFRIGGEAPDTNYLFMGDYVDRGYYSVETVTLLVALKVRYRDRITILRGNHESRQITQVYGFYDECLRKYGNANVWKYFTDLFDYLPLTALIESQIFCLHGGLSPSLDTLDNIRDLNRIQEGLCVIFSGLILMIGVDGEYHQGEQDIHLDRTLHSILITQMVSVLLPELINLLWKVSIGARTRMLSQCLAHQTTVTGAVTWQQY</sequence>
<organism evidence="7 8">
    <name type="scientific">Musa acuminata subsp. malaccensis</name>
    <name type="common">Wild banana</name>
    <name type="synonym">Musa malaccensis</name>
    <dbReference type="NCBI Taxonomy" id="214687"/>
    <lineage>
        <taxon>Eukaryota</taxon>
        <taxon>Viridiplantae</taxon>
        <taxon>Streptophyta</taxon>
        <taxon>Embryophyta</taxon>
        <taxon>Tracheophyta</taxon>
        <taxon>Spermatophyta</taxon>
        <taxon>Magnoliopsida</taxon>
        <taxon>Liliopsida</taxon>
        <taxon>Zingiberales</taxon>
        <taxon>Musaceae</taxon>
        <taxon>Musa</taxon>
    </lineage>
</organism>
<dbReference type="SMART" id="SM00156">
    <property type="entry name" value="PP2Ac"/>
    <property type="match status" value="1"/>
</dbReference>
<keyword evidence="2 5" id="KW-0378">Hydrolase</keyword>
<dbReference type="PRINTS" id="PR00114">
    <property type="entry name" value="STPHPHTASE"/>
</dbReference>
<evidence type="ECO:0000259" key="6">
    <source>
        <dbReference type="PROSITE" id="PS00125"/>
    </source>
</evidence>
<comment type="similarity">
    <text evidence="4">Belongs to the PPP phosphatase family. PP-2A subfamily.</text>
</comment>
<feature type="domain" description="Serine/threonine specific protein phosphatases" evidence="6">
    <location>
        <begin position="111"/>
        <end position="116"/>
    </location>
</feature>
<evidence type="ECO:0000313" key="8">
    <source>
        <dbReference type="Proteomes" id="UP000012960"/>
    </source>
</evidence>
<evidence type="ECO:0000256" key="3">
    <source>
        <dbReference type="ARBA" id="ARBA00023211"/>
    </source>
</evidence>
<dbReference type="Gramene" id="Ma07_t25380.2">
    <property type="protein sequence ID" value="Ma07_p25380.2"/>
    <property type="gene ID" value="Ma07_g25380"/>
</dbReference>
<accession>A0A804JZQ8</accession>
<dbReference type="InterPro" id="IPR006186">
    <property type="entry name" value="Ser/Thr-sp_prot-phosphatase"/>
</dbReference>
<dbReference type="Gene3D" id="3.60.21.10">
    <property type="match status" value="1"/>
</dbReference>
<dbReference type="InterPro" id="IPR029052">
    <property type="entry name" value="Metallo-depent_PP-like"/>
</dbReference>
<evidence type="ECO:0000256" key="4">
    <source>
        <dbReference type="ARBA" id="ARBA00034714"/>
    </source>
</evidence>
<reference evidence="7" key="1">
    <citation type="submission" date="2021-05" db="UniProtKB">
        <authorList>
            <consortium name="EnsemblPlants"/>
        </authorList>
    </citation>
    <scope>IDENTIFICATION</scope>
    <source>
        <strain evidence="7">subsp. malaccensis</strain>
    </source>
</reference>
<dbReference type="GO" id="GO:0046872">
    <property type="term" value="F:metal ion binding"/>
    <property type="evidence" value="ECO:0007669"/>
    <property type="project" value="UniProtKB-KW"/>
</dbReference>
<dbReference type="EnsemblPlants" id="Ma07_t25380.2">
    <property type="protein sequence ID" value="Ma07_p25380.2"/>
    <property type="gene ID" value="Ma07_g25380"/>
</dbReference>
<dbReference type="EC" id="3.1.3.16" evidence="5"/>